<dbReference type="Proteomes" id="UP000030744">
    <property type="component" value="Unassembled WGS sequence"/>
</dbReference>
<evidence type="ECO:0008006" key="3">
    <source>
        <dbReference type="Google" id="ProtNLM"/>
    </source>
</evidence>
<evidence type="ECO:0000313" key="2">
    <source>
        <dbReference type="Proteomes" id="UP000030744"/>
    </source>
</evidence>
<sequence>MSVNLARNGKLPVHISEVARDEGLVTALKAQVVEDGALTGGTNKEYPKDEAAWGKIWAEEEGSSLAYLLGSTSTTIGEEYFNGLIARTTFLKDMTAEDLKTSVEAGGAAAAAVPTVLIAGLLAMLTTISA</sequence>
<dbReference type="GeneID" id="25383726"/>
<keyword evidence="2" id="KW-1185">Reference proteome</keyword>
<gene>
    <name evidence="1" type="ORF">EMH_0097240</name>
</gene>
<name>U6KGN6_9EIME</name>
<reference evidence="1" key="1">
    <citation type="submission" date="2013-10" db="EMBL/GenBank/DDBJ databases">
        <title>Genomic analysis of the causative agents of coccidiosis in chickens.</title>
        <authorList>
            <person name="Reid A.J."/>
            <person name="Blake D."/>
            <person name="Billington K."/>
            <person name="Browne H."/>
            <person name="Dunn M."/>
            <person name="Hung S."/>
            <person name="Kawahara F."/>
            <person name="Miranda-Saavedra D."/>
            <person name="Mourier T."/>
            <person name="Nagra H."/>
            <person name="Otto T.D."/>
            <person name="Rawlings N."/>
            <person name="Sanchez A."/>
            <person name="Sanders M."/>
            <person name="Subramaniam C."/>
            <person name="Tay Y."/>
            <person name="Dear P."/>
            <person name="Doerig C."/>
            <person name="Gruber A."/>
            <person name="Parkinson J."/>
            <person name="Shirley M."/>
            <person name="Wan K.L."/>
            <person name="Berriman M."/>
            <person name="Tomley F."/>
            <person name="Pain A."/>
        </authorList>
    </citation>
    <scope>NUCLEOTIDE SEQUENCE [LARGE SCALE GENOMIC DNA]</scope>
    <source>
        <strain evidence="1">Houghton</strain>
    </source>
</reference>
<dbReference type="EMBL" id="HG688387">
    <property type="protein sequence ID" value="CDJ35402.1"/>
    <property type="molecule type" value="Genomic_DNA"/>
</dbReference>
<reference evidence="1" key="2">
    <citation type="submission" date="2013-10" db="EMBL/GenBank/DDBJ databases">
        <authorList>
            <person name="Aslett M."/>
        </authorList>
    </citation>
    <scope>NUCLEOTIDE SEQUENCE [LARGE SCALE GENOMIC DNA]</scope>
    <source>
        <strain evidence="1">Houghton</strain>
    </source>
</reference>
<evidence type="ECO:0000313" key="1">
    <source>
        <dbReference type="EMBL" id="CDJ35402.1"/>
    </source>
</evidence>
<proteinExistence type="predicted"/>
<protein>
    <recommendedName>
        <fullName evidence="3">SAG family member</fullName>
    </recommendedName>
</protein>
<organism evidence="1 2">
    <name type="scientific">Eimeria mitis</name>
    <dbReference type="NCBI Taxonomy" id="44415"/>
    <lineage>
        <taxon>Eukaryota</taxon>
        <taxon>Sar</taxon>
        <taxon>Alveolata</taxon>
        <taxon>Apicomplexa</taxon>
        <taxon>Conoidasida</taxon>
        <taxon>Coccidia</taxon>
        <taxon>Eucoccidiorida</taxon>
        <taxon>Eimeriorina</taxon>
        <taxon>Eimeriidae</taxon>
        <taxon>Eimeria</taxon>
    </lineage>
</organism>
<dbReference type="RefSeq" id="XP_013357980.1">
    <property type="nucleotide sequence ID" value="XM_013502526.1"/>
</dbReference>
<dbReference type="AlphaFoldDB" id="U6KGN6"/>
<dbReference type="VEuPathDB" id="ToxoDB:EMH_0097240"/>
<accession>U6KGN6</accession>